<dbReference type="Gene3D" id="3.30.590.10">
    <property type="entry name" value="Glutamine synthetase/guanido kinase, catalytic domain"/>
    <property type="match status" value="1"/>
</dbReference>
<reference evidence="17 18" key="1">
    <citation type="submission" date="2020-10" db="EMBL/GenBank/DDBJ databases">
        <title>Plant Genome Project.</title>
        <authorList>
            <person name="Zhang R.-G."/>
        </authorList>
    </citation>
    <scope>NUCLEOTIDE SEQUENCE [LARGE SCALE GENOMIC DNA]</scope>
    <source>
        <strain evidence="17">FAFU-HL-1</strain>
        <tissue evidence="17">Leaf</tissue>
    </source>
</reference>
<evidence type="ECO:0000256" key="10">
    <source>
        <dbReference type="ARBA" id="ARBA00022946"/>
    </source>
</evidence>
<dbReference type="SUPFAM" id="SSF55931">
    <property type="entry name" value="Glutamine synthetase/guanido kinase"/>
    <property type="match status" value="1"/>
</dbReference>
<evidence type="ECO:0000256" key="3">
    <source>
        <dbReference type="ARBA" id="ARBA00011823"/>
    </source>
</evidence>
<dbReference type="Pfam" id="PF00120">
    <property type="entry name" value="Gln-synt_C"/>
    <property type="match status" value="1"/>
</dbReference>
<dbReference type="PANTHER" id="PTHR20852">
    <property type="entry name" value="GLUTAMINE SYNTHETASE"/>
    <property type="match status" value="1"/>
</dbReference>
<evidence type="ECO:0000313" key="17">
    <source>
        <dbReference type="EMBL" id="KAF9678071.1"/>
    </source>
</evidence>
<evidence type="ECO:0000256" key="5">
    <source>
        <dbReference type="ARBA" id="ARBA00022528"/>
    </source>
</evidence>
<evidence type="ECO:0000256" key="2">
    <source>
        <dbReference type="ARBA" id="ARBA00009897"/>
    </source>
</evidence>
<evidence type="ECO:0000256" key="13">
    <source>
        <dbReference type="RuleBase" id="RU000384"/>
    </source>
</evidence>
<protein>
    <recommendedName>
        <fullName evidence="4">glutamine synthetase</fullName>
        <ecNumber evidence="4">6.3.1.2</ecNumber>
    </recommendedName>
    <alternativeName>
        <fullName evidence="11">Glutamate--ammonia ligase</fullName>
    </alternativeName>
</protein>
<dbReference type="PROSITE" id="PS51987">
    <property type="entry name" value="GS_CATALYTIC"/>
    <property type="match status" value="1"/>
</dbReference>
<gene>
    <name evidence="17" type="ORF">SADUNF_Sadunf08G0173800</name>
</gene>
<comment type="subcellular location">
    <subcellularLocation>
        <location evidence="1">Plastid</location>
        <location evidence="1">Chloroplast</location>
    </subcellularLocation>
</comment>
<keyword evidence="9" id="KW-0067">ATP-binding</keyword>
<dbReference type="PROSITE" id="PS51986">
    <property type="entry name" value="GS_BETA_GRASP"/>
    <property type="match status" value="1"/>
</dbReference>
<dbReference type="FunFam" id="3.30.590.10:FF:000004">
    <property type="entry name" value="Glutamine synthetase"/>
    <property type="match status" value="1"/>
</dbReference>
<dbReference type="InterPro" id="IPR014746">
    <property type="entry name" value="Gln_synth/guanido_kin_cat_dom"/>
</dbReference>
<keyword evidence="10" id="KW-0809">Transit peptide</keyword>
<dbReference type="SMART" id="SM01230">
    <property type="entry name" value="Gln-synt_C"/>
    <property type="match status" value="1"/>
</dbReference>
<evidence type="ECO:0000256" key="6">
    <source>
        <dbReference type="ARBA" id="ARBA00022598"/>
    </source>
</evidence>
<keyword evidence="18" id="KW-1185">Reference proteome</keyword>
<evidence type="ECO:0000256" key="14">
    <source>
        <dbReference type="SAM" id="MobiDB-lite"/>
    </source>
</evidence>
<evidence type="ECO:0000259" key="15">
    <source>
        <dbReference type="PROSITE" id="PS51986"/>
    </source>
</evidence>
<evidence type="ECO:0000256" key="12">
    <source>
        <dbReference type="PROSITE-ProRule" id="PRU01330"/>
    </source>
</evidence>
<feature type="domain" description="GS beta-grasp" evidence="15">
    <location>
        <begin position="79"/>
        <end position="169"/>
    </location>
</feature>
<dbReference type="InterPro" id="IPR036651">
    <property type="entry name" value="Gln_synt_N_sf"/>
</dbReference>
<organism evidence="17 18">
    <name type="scientific">Salix dunnii</name>
    <dbReference type="NCBI Taxonomy" id="1413687"/>
    <lineage>
        <taxon>Eukaryota</taxon>
        <taxon>Viridiplantae</taxon>
        <taxon>Streptophyta</taxon>
        <taxon>Embryophyta</taxon>
        <taxon>Tracheophyta</taxon>
        <taxon>Spermatophyta</taxon>
        <taxon>Magnoliopsida</taxon>
        <taxon>eudicotyledons</taxon>
        <taxon>Gunneridae</taxon>
        <taxon>Pentapetalae</taxon>
        <taxon>rosids</taxon>
        <taxon>fabids</taxon>
        <taxon>Malpighiales</taxon>
        <taxon>Salicaceae</taxon>
        <taxon>Saliceae</taxon>
        <taxon>Salix</taxon>
    </lineage>
</organism>
<dbReference type="SUPFAM" id="SSF54368">
    <property type="entry name" value="Glutamine synthetase, N-terminal domain"/>
    <property type="match status" value="1"/>
</dbReference>
<name>A0A835K1X6_9ROSI</name>
<dbReference type="PANTHER" id="PTHR20852:SF118">
    <property type="entry name" value="GLUTAMINE SYNTHETASE, CHLOROPLASTIC_MITOCHONDRIAL"/>
    <property type="match status" value="1"/>
</dbReference>
<evidence type="ECO:0000256" key="7">
    <source>
        <dbReference type="ARBA" id="ARBA00022640"/>
    </source>
</evidence>
<accession>A0A835K1X6</accession>
<evidence type="ECO:0000259" key="16">
    <source>
        <dbReference type="PROSITE" id="PS51987"/>
    </source>
</evidence>
<sequence length="460" mass="51189">MAQILAPSSQWQMRIARSSAPGSPMTAKMWSSLVLKQNKKGTAKSSAKFRVFAVKSENGTINRMEDLLNLDLTPYTDKFIAEYIWIGGSGIDLRSKSRTISKPIEHPSELPKWNYDGSSTGQAPGEDSESPGNFQGPIPWRKQHLGECCLRKVTSYGSEVMCDTYTPQGEPIPTNKRHRAAEIFSNKKVVDEVPWFGIEQEYTLLQTNVKWPLGWPVGGYPGPQGPYYCAAGADKSFGRDISDAHYKACLYAGVNVSGTNGEVMPGQWEYQVGPSVGIDAGDHIWISRYILEVSITYQTDMFWNTLNWRWRITEQAGVVLSLDPKPIEGDWNGAGCHTNYSTKTMREEGGYEVIKKAILNLSLRHKEHISAYGEGNERRLTGKHETASIDTFSWGVANRGCSIRVGRETEKQGKGYLEDRRPASNMDPYVVTALLAETTILYEPSLEAEALAAQKLSLNV</sequence>
<keyword evidence="5" id="KW-0150">Chloroplast</keyword>
<feature type="domain" description="GS catalytic" evidence="16">
    <location>
        <begin position="173"/>
        <end position="460"/>
    </location>
</feature>
<evidence type="ECO:0000256" key="4">
    <source>
        <dbReference type="ARBA" id="ARBA00012937"/>
    </source>
</evidence>
<dbReference type="InterPro" id="IPR008147">
    <property type="entry name" value="Gln_synt_N"/>
</dbReference>
<dbReference type="GO" id="GO:0009507">
    <property type="term" value="C:chloroplast"/>
    <property type="evidence" value="ECO:0007669"/>
    <property type="project" value="UniProtKB-SubCell"/>
</dbReference>
<evidence type="ECO:0000256" key="9">
    <source>
        <dbReference type="ARBA" id="ARBA00022840"/>
    </source>
</evidence>
<proteinExistence type="inferred from homology"/>
<dbReference type="AlphaFoldDB" id="A0A835K1X6"/>
<comment type="similarity">
    <text evidence="2 12 13">Belongs to the glutamine synthetase family.</text>
</comment>
<dbReference type="InterPro" id="IPR050292">
    <property type="entry name" value="Glutamine_Synthetase"/>
</dbReference>
<keyword evidence="7" id="KW-0934">Plastid</keyword>
<dbReference type="InterPro" id="IPR027303">
    <property type="entry name" value="Gln_synth_gly_rich_site"/>
</dbReference>
<dbReference type="GO" id="GO:0005524">
    <property type="term" value="F:ATP binding"/>
    <property type="evidence" value="ECO:0007669"/>
    <property type="project" value="UniProtKB-KW"/>
</dbReference>
<keyword evidence="6" id="KW-0436">Ligase</keyword>
<dbReference type="GO" id="GO:0004356">
    <property type="term" value="F:glutamine synthetase activity"/>
    <property type="evidence" value="ECO:0007669"/>
    <property type="project" value="UniProtKB-EC"/>
</dbReference>
<dbReference type="PROSITE" id="PS00181">
    <property type="entry name" value="GLNA_ATP"/>
    <property type="match status" value="1"/>
</dbReference>
<dbReference type="Proteomes" id="UP000657918">
    <property type="component" value="Chromosome 8"/>
</dbReference>
<keyword evidence="8" id="KW-0547">Nucleotide-binding</keyword>
<dbReference type="GO" id="GO:0006542">
    <property type="term" value="P:glutamine biosynthetic process"/>
    <property type="evidence" value="ECO:0007669"/>
    <property type="project" value="InterPro"/>
</dbReference>
<dbReference type="EC" id="6.3.1.2" evidence="4"/>
<evidence type="ECO:0000256" key="1">
    <source>
        <dbReference type="ARBA" id="ARBA00004229"/>
    </source>
</evidence>
<evidence type="ECO:0000256" key="8">
    <source>
        <dbReference type="ARBA" id="ARBA00022741"/>
    </source>
</evidence>
<dbReference type="OrthoDB" id="1936100at2759"/>
<evidence type="ECO:0000256" key="11">
    <source>
        <dbReference type="ARBA" id="ARBA00030668"/>
    </source>
</evidence>
<comment type="caution">
    <text evidence="17">The sequence shown here is derived from an EMBL/GenBank/DDBJ whole genome shotgun (WGS) entry which is preliminary data.</text>
</comment>
<feature type="region of interest" description="Disordered" evidence="14">
    <location>
        <begin position="104"/>
        <end position="134"/>
    </location>
</feature>
<evidence type="ECO:0000313" key="18">
    <source>
        <dbReference type="Proteomes" id="UP000657918"/>
    </source>
</evidence>
<dbReference type="Gene3D" id="3.10.20.70">
    <property type="entry name" value="Glutamine synthetase, N-terminal domain"/>
    <property type="match status" value="1"/>
</dbReference>
<dbReference type="InterPro" id="IPR008146">
    <property type="entry name" value="Gln_synth_cat_dom"/>
</dbReference>
<dbReference type="EMBL" id="JADGMS010000008">
    <property type="protein sequence ID" value="KAF9678071.1"/>
    <property type="molecule type" value="Genomic_DNA"/>
</dbReference>
<comment type="subunit">
    <text evidence="3">Homooctamer.</text>
</comment>